<dbReference type="Gene3D" id="3.20.20.60">
    <property type="entry name" value="Phosphoenolpyruvate-binding domains"/>
    <property type="match status" value="1"/>
</dbReference>
<dbReference type="PANTHER" id="PTHR46244">
    <property type="entry name" value="PHOSPHOENOLPYRUVATE-PROTEIN PHOSPHOTRANSFERASE"/>
    <property type="match status" value="1"/>
</dbReference>
<evidence type="ECO:0000256" key="3">
    <source>
        <dbReference type="ARBA" id="ARBA00004496"/>
    </source>
</evidence>
<dbReference type="GO" id="GO:0005737">
    <property type="term" value="C:cytoplasm"/>
    <property type="evidence" value="ECO:0007669"/>
    <property type="project" value="UniProtKB-SubCell"/>
</dbReference>
<dbReference type="InterPro" id="IPR008279">
    <property type="entry name" value="PEP-util_enz_mobile_dom"/>
</dbReference>
<dbReference type="Pfam" id="PF05524">
    <property type="entry name" value="PEP-utilisers_N"/>
    <property type="match status" value="1"/>
</dbReference>
<keyword evidence="16" id="KW-1185">Reference proteome</keyword>
<dbReference type="InterPro" id="IPR040442">
    <property type="entry name" value="Pyrv_kinase-like_dom_sf"/>
</dbReference>
<dbReference type="RefSeq" id="WP_160627003.1">
    <property type="nucleotide sequence ID" value="NZ_CP047593.1"/>
</dbReference>
<dbReference type="InterPro" id="IPR036637">
    <property type="entry name" value="Phosphohistidine_dom_sf"/>
</dbReference>
<dbReference type="PANTHER" id="PTHR46244:SF6">
    <property type="entry name" value="PHOSPHOENOLPYRUVATE-PROTEIN PHOSPHOTRANSFERASE"/>
    <property type="match status" value="1"/>
</dbReference>
<dbReference type="Pfam" id="PF13185">
    <property type="entry name" value="GAF_2"/>
    <property type="match status" value="1"/>
</dbReference>
<dbReference type="InterPro" id="IPR036618">
    <property type="entry name" value="PtsI_HPr-bd_sf"/>
</dbReference>
<dbReference type="PRINTS" id="PR01736">
    <property type="entry name" value="PHPHTRNFRASE"/>
</dbReference>
<dbReference type="KEGG" id="taer:GT409_03555"/>
<dbReference type="GO" id="GO:0046872">
    <property type="term" value="F:metal ion binding"/>
    <property type="evidence" value="ECO:0007669"/>
    <property type="project" value="UniProtKB-KW"/>
</dbReference>
<keyword evidence="11" id="KW-0479">Metal-binding</keyword>
<dbReference type="GO" id="GO:0016301">
    <property type="term" value="F:kinase activity"/>
    <property type="evidence" value="ECO:0007669"/>
    <property type="project" value="UniProtKB-KW"/>
</dbReference>
<evidence type="ECO:0000256" key="7">
    <source>
        <dbReference type="ARBA" id="ARBA00022490"/>
    </source>
</evidence>
<dbReference type="SUPFAM" id="SSF47831">
    <property type="entry name" value="Enzyme I of the PEP:sugar phosphotransferase system HPr-binding (sub)domain"/>
    <property type="match status" value="1"/>
</dbReference>
<evidence type="ECO:0000256" key="6">
    <source>
        <dbReference type="ARBA" id="ARBA00022448"/>
    </source>
</evidence>
<feature type="domain" description="GAF" evidence="14">
    <location>
        <begin position="24"/>
        <end position="171"/>
    </location>
</feature>
<keyword evidence="13" id="KW-0460">Magnesium</keyword>
<organism evidence="15 16">
    <name type="scientific">Tichowtungia aerotolerans</name>
    <dbReference type="NCBI Taxonomy" id="2697043"/>
    <lineage>
        <taxon>Bacteria</taxon>
        <taxon>Pseudomonadati</taxon>
        <taxon>Kiritimatiellota</taxon>
        <taxon>Tichowtungiia</taxon>
        <taxon>Tichowtungiales</taxon>
        <taxon>Tichowtungiaceae</taxon>
        <taxon>Tichowtungia</taxon>
    </lineage>
</organism>
<dbReference type="InterPro" id="IPR008731">
    <property type="entry name" value="PTS_EIN"/>
</dbReference>
<keyword evidence="15" id="KW-0670">Pyruvate</keyword>
<dbReference type="Gene3D" id="1.10.274.10">
    <property type="entry name" value="PtsI, HPr-binding domain"/>
    <property type="match status" value="1"/>
</dbReference>
<keyword evidence="6" id="KW-0813">Transport</keyword>
<dbReference type="Pfam" id="PF00391">
    <property type="entry name" value="PEP-utilizers"/>
    <property type="match status" value="1"/>
</dbReference>
<dbReference type="SUPFAM" id="SSF52009">
    <property type="entry name" value="Phosphohistidine domain"/>
    <property type="match status" value="1"/>
</dbReference>
<comment type="catalytic activity">
    <reaction evidence="1">
        <text>L-histidyl-[protein] + phosphoenolpyruvate = N(pros)-phospho-L-histidyl-[protein] + pyruvate</text>
        <dbReference type="Rhea" id="RHEA:23880"/>
        <dbReference type="Rhea" id="RHEA-COMP:9745"/>
        <dbReference type="Rhea" id="RHEA-COMP:9746"/>
        <dbReference type="ChEBI" id="CHEBI:15361"/>
        <dbReference type="ChEBI" id="CHEBI:29979"/>
        <dbReference type="ChEBI" id="CHEBI:58702"/>
        <dbReference type="ChEBI" id="CHEBI:64837"/>
        <dbReference type="EC" id="2.7.3.9"/>
    </reaction>
</comment>
<evidence type="ECO:0000256" key="11">
    <source>
        <dbReference type="ARBA" id="ARBA00022723"/>
    </source>
</evidence>
<reference evidence="15 16" key="1">
    <citation type="submission" date="2020-01" db="EMBL/GenBank/DDBJ databases">
        <title>Ponticoccus aerotolerans gen. nov., sp. nov., an anaerobic bacterium and proposal of Ponticoccusceae fam. nov., Ponticoccusles ord. nov. and Ponticoccuse classis nov. in the phylum Kiritimatiellaeota.</title>
        <authorList>
            <person name="Zhou L.Y."/>
            <person name="Du Z.J."/>
        </authorList>
    </citation>
    <scope>NUCLEOTIDE SEQUENCE [LARGE SCALE GENOMIC DNA]</scope>
    <source>
        <strain evidence="15 16">S-5007</strain>
    </source>
</reference>
<dbReference type="Proteomes" id="UP000464954">
    <property type="component" value="Chromosome"/>
</dbReference>
<evidence type="ECO:0000256" key="9">
    <source>
        <dbReference type="ARBA" id="ARBA00022679"/>
    </source>
</evidence>
<dbReference type="InterPro" id="IPR000121">
    <property type="entry name" value="PEP_util_C"/>
</dbReference>
<evidence type="ECO:0000313" key="16">
    <source>
        <dbReference type="Proteomes" id="UP000464954"/>
    </source>
</evidence>
<evidence type="ECO:0000313" key="15">
    <source>
        <dbReference type="EMBL" id="QHI68563.1"/>
    </source>
</evidence>
<dbReference type="GO" id="GO:0009401">
    <property type="term" value="P:phosphoenolpyruvate-dependent sugar phosphotransferase system"/>
    <property type="evidence" value="ECO:0007669"/>
    <property type="project" value="UniProtKB-KW"/>
</dbReference>
<keyword evidence="7" id="KW-0963">Cytoplasm</keyword>
<dbReference type="InterPro" id="IPR015813">
    <property type="entry name" value="Pyrv/PenolPyrv_kinase-like_dom"/>
</dbReference>
<sequence length="747" mass="82798">MGKTNVNMICDVAELSSLFEKSSGLDDFLQAAVSTVAYHMQAAVCSIYIYDDASRTLRLRATQGLEPEAIGNVELRLGQGIAGMALKELRSICVGRATESRDFYAIDGIGEEKYEAFLAVPIRRQLKRVGVLTVQDPQANYFDSSDEQALRAIAGQLATVIENAGLLMALHQKSEKKSVKTATGSRLVKGRPGSAGIARGHGSFVVAGRSGKFRRFEATPDHLTLEDFERALTASEQQLSELQRKTAEDLSDVAQLIFNAHLLILADDEFSGTIRRKIVDGEHPADALVEVVNRYIDIFSASPNPRLKEKVHDLKDLGHRLMENLVGGTRAPGDYSGHIILADELLPSDVLKLATENAEGFIVQGGMTSHIAIICRSLQKPMVMVDAQQFDLFDGVSDLLMDGSAGTVYIQPSDEILAEYAKYQRRADALAAALPMKPESYTADGTRIQIFANINLLSDLKLADEFRAEGVGLYRSEFPFIIRNDFPSEEEQYRVYKRIVESMGQREVTFRALDIGGDKLLSYQDEVEEANPFLGLRGIRFLLRNKDVFTEQLRAMLRAGAGGNSRIMFPLIASVDEFVEAKELVLQCMKELDGRGVEYNRDTKLGIMVELPSAVTLVEDLAHEVDFMSIGTNDLIQYTLAVDRTNEMVSKLYLAHHPAILRAIDRVVSVARSHRKDVSICGDIARDAKMIPFLLGVGIRKLSLSPRQMFEIQQAVEAVSMEKAVYAARQMLELSRISEMEEFLKNT</sequence>
<dbReference type="PROSITE" id="PS00742">
    <property type="entry name" value="PEP_ENZYMES_2"/>
    <property type="match status" value="1"/>
</dbReference>
<evidence type="ECO:0000256" key="12">
    <source>
        <dbReference type="ARBA" id="ARBA00022777"/>
    </source>
</evidence>
<comment type="similarity">
    <text evidence="4">Belongs to the PEP-utilizing enzyme family.</text>
</comment>
<evidence type="ECO:0000256" key="10">
    <source>
        <dbReference type="ARBA" id="ARBA00022683"/>
    </source>
</evidence>
<dbReference type="NCBIfam" id="TIGR01417">
    <property type="entry name" value="PTS_I_fam"/>
    <property type="match status" value="1"/>
</dbReference>
<dbReference type="EMBL" id="CP047593">
    <property type="protein sequence ID" value="QHI68563.1"/>
    <property type="molecule type" value="Genomic_DNA"/>
</dbReference>
<evidence type="ECO:0000256" key="2">
    <source>
        <dbReference type="ARBA" id="ARBA00001946"/>
    </source>
</evidence>
<evidence type="ECO:0000259" key="14">
    <source>
        <dbReference type="SMART" id="SM00065"/>
    </source>
</evidence>
<dbReference type="InterPro" id="IPR050499">
    <property type="entry name" value="PEP-utilizing_PTS_enzyme"/>
</dbReference>
<dbReference type="InterPro" id="IPR023151">
    <property type="entry name" value="PEP_util_CS"/>
</dbReference>
<keyword evidence="12" id="KW-0418">Kinase</keyword>
<name>A0A6P1M6D2_9BACT</name>
<dbReference type="SMART" id="SM00065">
    <property type="entry name" value="GAF"/>
    <property type="match status" value="1"/>
</dbReference>
<keyword evidence="10" id="KW-0598">Phosphotransferase system</keyword>
<dbReference type="GO" id="GO:0008965">
    <property type="term" value="F:phosphoenolpyruvate-protein phosphotransferase activity"/>
    <property type="evidence" value="ECO:0007669"/>
    <property type="project" value="UniProtKB-EC"/>
</dbReference>
<dbReference type="SUPFAM" id="SSF55781">
    <property type="entry name" value="GAF domain-like"/>
    <property type="match status" value="1"/>
</dbReference>
<comment type="cofactor">
    <cofactor evidence="2">
        <name>Mg(2+)</name>
        <dbReference type="ChEBI" id="CHEBI:18420"/>
    </cofactor>
</comment>
<dbReference type="SUPFAM" id="SSF51621">
    <property type="entry name" value="Phosphoenolpyruvate/pyruvate domain"/>
    <property type="match status" value="1"/>
</dbReference>
<evidence type="ECO:0000256" key="5">
    <source>
        <dbReference type="ARBA" id="ARBA00012232"/>
    </source>
</evidence>
<dbReference type="Gene3D" id="3.50.30.10">
    <property type="entry name" value="Phosphohistidine domain"/>
    <property type="match status" value="1"/>
</dbReference>
<dbReference type="EC" id="2.7.3.9" evidence="5"/>
<dbReference type="AlphaFoldDB" id="A0A6P1M6D2"/>
<dbReference type="Gene3D" id="3.30.450.40">
    <property type="match status" value="1"/>
</dbReference>
<keyword evidence="9 15" id="KW-0808">Transferase</keyword>
<dbReference type="InterPro" id="IPR029016">
    <property type="entry name" value="GAF-like_dom_sf"/>
</dbReference>
<comment type="subcellular location">
    <subcellularLocation>
        <location evidence="3">Cytoplasm</location>
    </subcellularLocation>
</comment>
<dbReference type="InterPro" id="IPR003018">
    <property type="entry name" value="GAF"/>
</dbReference>
<evidence type="ECO:0000256" key="13">
    <source>
        <dbReference type="ARBA" id="ARBA00022842"/>
    </source>
</evidence>
<evidence type="ECO:0000256" key="8">
    <source>
        <dbReference type="ARBA" id="ARBA00022597"/>
    </source>
</evidence>
<protein>
    <recommendedName>
        <fullName evidence="5">phosphoenolpyruvate--protein phosphotransferase</fullName>
        <ecNumber evidence="5">2.7.3.9</ecNumber>
    </recommendedName>
</protein>
<gene>
    <name evidence="15" type="primary">ptsP</name>
    <name evidence="15" type="ORF">GT409_03555</name>
</gene>
<dbReference type="InterPro" id="IPR006318">
    <property type="entry name" value="PTS_EI-like"/>
</dbReference>
<proteinExistence type="inferred from homology"/>
<dbReference type="Pfam" id="PF02896">
    <property type="entry name" value="PEP-utilizers_C"/>
    <property type="match status" value="1"/>
</dbReference>
<evidence type="ECO:0000256" key="4">
    <source>
        <dbReference type="ARBA" id="ARBA00007837"/>
    </source>
</evidence>
<keyword evidence="8" id="KW-0762">Sugar transport</keyword>
<evidence type="ECO:0000256" key="1">
    <source>
        <dbReference type="ARBA" id="ARBA00000683"/>
    </source>
</evidence>
<accession>A0A6P1M6D2</accession>